<evidence type="ECO:0000256" key="1">
    <source>
        <dbReference type="ARBA" id="ARBA00004370"/>
    </source>
</evidence>
<feature type="domain" description="Fatty acid hydroxylase" evidence="6">
    <location>
        <begin position="89"/>
        <end position="226"/>
    </location>
</feature>
<evidence type="ECO:0000256" key="3">
    <source>
        <dbReference type="ARBA" id="ARBA00022989"/>
    </source>
</evidence>
<keyword evidence="2 5" id="KW-0812">Transmembrane</keyword>
<evidence type="ECO:0000256" key="5">
    <source>
        <dbReference type="SAM" id="Phobius"/>
    </source>
</evidence>
<feature type="transmembrane region" description="Helical" evidence="5">
    <location>
        <begin position="41"/>
        <end position="65"/>
    </location>
</feature>
<evidence type="ECO:0000259" key="6">
    <source>
        <dbReference type="Pfam" id="PF04116"/>
    </source>
</evidence>
<name>A0AAU9EPI9_9BACT</name>
<organism evidence="7 8">
    <name type="scientific">Desulfoferula mesophila</name>
    <dbReference type="NCBI Taxonomy" id="3058419"/>
    <lineage>
        <taxon>Bacteria</taxon>
        <taxon>Pseudomonadati</taxon>
        <taxon>Thermodesulfobacteriota</taxon>
        <taxon>Desulfarculia</taxon>
        <taxon>Desulfarculales</taxon>
        <taxon>Desulfarculaceae</taxon>
        <taxon>Desulfoferula</taxon>
    </lineage>
</organism>
<dbReference type="GO" id="GO:0005506">
    <property type="term" value="F:iron ion binding"/>
    <property type="evidence" value="ECO:0007669"/>
    <property type="project" value="InterPro"/>
</dbReference>
<evidence type="ECO:0000313" key="7">
    <source>
        <dbReference type="EMBL" id="BEQ15791.1"/>
    </source>
</evidence>
<gene>
    <name evidence="7" type="ORF">FAK_28570</name>
</gene>
<evidence type="ECO:0000256" key="4">
    <source>
        <dbReference type="ARBA" id="ARBA00023136"/>
    </source>
</evidence>
<dbReference type="RefSeq" id="WP_338600730.1">
    <property type="nucleotide sequence ID" value="NZ_AP028679.1"/>
</dbReference>
<accession>A0AAU9EPI9</accession>
<feature type="transmembrane region" description="Helical" evidence="5">
    <location>
        <begin position="149"/>
        <end position="171"/>
    </location>
</feature>
<dbReference type="PANTHER" id="PTHR11863">
    <property type="entry name" value="STEROL DESATURASE"/>
    <property type="match status" value="1"/>
</dbReference>
<proteinExistence type="predicted"/>
<sequence>MSPSEFVIWRMSIFMGGLVFFLLLELAVAYRRPSVSKTKRWFVNLGITVFNSLAMRIIFAGAVLTVSAYVTRNHLGLLNLTPLPYWAKVVVTVVFLDLLLWVWHLLNHVVPLFWRFHRVHHTDLNMDVSSATRFHLGELFISESIKLGLVFFVGADFLGVLVFESSLVLAAQFQHSSLKAPAWFERIWWWLFVPPSMHRIHHSVKINERNTNYGTILSVWDRLLGTLLHDVNQERIKIGVGGHFDEKKLGLGHLLVMPFAHYVR</sequence>
<evidence type="ECO:0000313" key="8">
    <source>
        <dbReference type="Proteomes" id="UP001366166"/>
    </source>
</evidence>
<keyword evidence="4 5" id="KW-0472">Membrane</keyword>
<feature type="transmembrane region" description="Helical" evidence="5">
    <location>
        <begin position="6"/>
        <end position="29"/>
    </location>
</feature>
<dbReference type="GO" id="GO:0008610">
    <property type="term" value="P:lipid biosynthetic process"/>
    <property type="evidence" value="ECO:0007669"/>
    <property type="project" value="InterPro"/>
</dbReference>
<evidence type="ECO:0000256" key="2">
    <source>
        <dbReference type="ARBA" id="ARBA00022692"/>
    </source>
</evidence>
<dbReference type="Pfam" id="PF04116">
    <property type="entry name" value="FA_hydroxylase"/>
    <property type="match status" value="1"/>
</dbReference>
<protein>
    <recommendedName>
        <fullName evidence="6">Fatty acid hydroxylase domain-containing protein</fullName>
    </recommendedName>
</protein>
<dbReference type="Proteomes" id="UP001366166">
    <property type="component" value="Chromosome"/>
</dbReference>
<dbReference type="InterPro" id="IPR006694">
    <property type="entry name" value="Fatty_acid_hydroxylase"/>
</dbReference>
<dbReference type="EMBL" id="AP028679">
    <property type="protein sequence ID" value="BEQ15791.1"/>
    <property type="molecule type" value="Genomic_DNA"/>
</dbReference>
<keyword evidence="8" id="KW-1185">Reference proteome</keyword>
<comment type="subcellular location">
    <subcellularLocation>
        <location evidence="1">Membrane</location>
    </subcellularLocation>
</comment>
<dbReference type="InterPro" id="IPR050307">
    <property type="entry name" value="Sterol_Desaturase_Related"/>
</dbReference>
<dbReference type="KEGG" id="dmp:FAK_28570"/>
<keyword evidence="3 5" id="KW-1133">Transmembrane helix</keyword>
<feature type="transmembrane region" description="Helical" evidence="5">
    <location>
        <begin position="85"/>
        <end position="106"/>
    </location>
</feature>
<dbReference type="GO" id="GO:0016020">
    <property type="term" value="C:membrane"/>
    <property type="evidence" value="ECO:0007669"/>
    <property type="project" value="UniProtKB-SubCell"/>
</dbReference>
<reference evidence="8" key="1">
    <citation type="journal article" date="2023" name="Arch. Microbiol.">
        <title>Desulfoferula mesophilus gen. nov. sp. nov., a mesophilic sulfate-reducing bacterium isolated from a brackish lake sediment.</title>
        <authorList>
            <person name="Watanabe T."/>
            <person name="Yabe T."/>
            <person name="Tsuji J.M."/>
            <person name="Fukui M."/>
        </authorList>
    </citation>
    <scope>NUCLEOTIDE SEQUENCE [LARGE SCALE GENOMIC DNA]</scope>
    <source>
        <strain evidence="8">12FAK</strain>
    </source>
</reference>
<dbReference type="GO" id="GO:0016491">
    <property type="term" value="F:oxidoreductase activity"/>
    <property type="evidence" value="ECO:0007669"/>
    <property type="project" value="InterPro"/>
</dbReference>
<dbReference type="AlphaFoldDB" id="A0AAU9EPI9"/>